<dbReference type="EMBL" id="OZ035831">
    <property type="protein sequence ID" value="CAL1616620.1"/>
    <property type="molecule type" value="Genomic_DNA"/>
</dbReference>
<dbReference type="Proteomes" id="UP001497482">
    <property type="component" value="Chromosome 9"/>
</dbReference>
<accession>A0AAV2MTG1</accession>
<dbReference type="AlphaFoldDB" id="A0AAV2MTG1"/>
<keyword evidence="3" id="KW-1185">Reference proteome</keyword>
<evidence type="ECO:0000313" key="3">
    <source>
        <dbReference type="Proteomes" id="UP001497482"/>
    </source>
</evidence>
<organism evidence="2 3">
    <name type="scientific">Knipowitschia caucasica</name>
    <name type="common">Caucasian dwarf goby</name>
    <name type="synonym">Pomatoschistus caucasicus</name>
    <dbReference type="NCBI Taxonomy" id="637954"/>
    <lineage>
        <taxon>Eukaryota</taxon>
        <taxon>Metazoa</taxon>
        <taxon>Chordata</taxon>
        <taxon>Craniata</taxon>
        <taxon>Vertebrata</taxon>
        <taxon>Euteleostomi</taxon>
        <taxon>Actinopterygii</taxon>
        <taxon>Neopterygii</taxon>
        <taxon>Teleostei</taxon>
        <taxon>Neoteleostei</taxon>
        <taxon>Acanthomorphata</taxon>
        <taxon>Gobiaria</taxon>
        <taxon>Gobiiformes</taxon>
        <taxon>Gobioidei</taxon>
        <taxon>Gobiidae</taxon>
        <taxon>Gobiinae</taxon>
        <taxon>Knipowitschia</taxon>
    </lineage>
</organism>
<reference evidence="2 3" key="1">
    <citation type="submission" date="2024-04" db="EMBL/GenBank/DDBJ databases">
        <authorList>
            <person name="Waldvogel A.-M."/>
            <person name="Schoenle A."/>
        </authorList>
    </citation>
    <scope>NUCLEOTIDE SEQUENCE [LARGE SCALE GENOMIC DNA]</scope>
</reference>
<evidence type="ECO:0000313" key="2">
    <source>
        <dbReference type="EMBL" id="CAL1616620.1"/>
    </source>
</evidence>
<evidence type="ECO:0000256" key="1">
    <source>
        <dbReference type="SAM" id="MobiDB-lite"/>
    </source>
</evidence>
<protein>
    <submittedName>
        <fullName evidence="2">Uncharacterized protein</fullName>
    </submittedName>
</protein>
<feature type="region of interest" description="Disordered" evidence="1">
    <location>
        <begin position="26"/>
        <end position="47"/>
    </location>
</feature>
<sequence length="104" mass="12140">MWQRRTEDSATSLQQTQLQLRELQDEAETLRTSRGAQIQKQSPDHNPVCSHCLHQLASPRNQDKLLQQRTQELRVQETRLKTSLQVCHHRTIDQTQDQSTSMPP</sequence>
<gene>
    <name evidence="2" type="ORF">KC01_LOCUS42335</name>
</gene>
<name>A0AAV2MTG1_KNICA</name>
<proteinExistence type="predicted"/>
<feature type="compositionally biased region" description="Polar residues" evidence="1">
    <location>
        <begin position="32"/>
        <end position="41"/>
    </location>
</feature>